<dbReference type="EMBL" id="CAJOBA010005529">
    <property type="protein sequence ID" value="CAF3746555.1"/>
    <property type="molecule type" value="Genomic_DNA"/>
</dbReference>
<dbReference type="AlphaFoldDB" id="A0A814A3C2"/>
<dbReference type="PANTHER" id="PTHR12308:SF51">
    <property type="entry name" value="ANOCTAMIN-8"/>
    <property type="match status" value="1"/>
</dbReference>
<dbReference type="GO" id="GO:0005886">
    <property type="term" value="C:plasma membrane"/>
    <property type="evidence" value="ECO:0007669"/>
    <property type="project" value="TreeGrafter"/>
</dbReference>
<dbReference type="GO" id="GO:0005254">
    <property type="term" value="F:chloride channel activity"/>
    <property type="evidence" value="ECO:0007669"/>
    <property type="project" value="TreeGrafter"/>
</dbReference>
<dbReference type="Proteomes" id="UP000681722">
    <property type="component" value="Unassembled WGS sequence"/>
</dbReference>
<name>A0A814A3C2_9BILA</name>
<keyword evidence="5" id="KW-1185">Reference proteome</keyword>
<protein>
    <submittedName>
        <fullName evidence="1">Uncharacterized protein</fullName>
    </submittedName>
</protein>
<evidence type="ECO:0000313" key="2">
    <source>
        <dbReference type="EMBL" id="CAF0975787.1"/>
    </source>
</evidence>
<dbReference type="EMBL" id="CAJOBC010001606">
    <property type="protein sequence ID" value="CAF3688036.1"/>
    <property type="molecule type" value="Genomic_DNA"/>
</dbReference>
<organism evidence="1 5">
    <name type="scientific">Didymodactylos carnosus</name>
    <dbReference type="NCBI Taxonomy" id="1234261"/>
    <lineage>
        <taxon>Eukaryota</taxon>
        <taxon>Metazoa</taxon>
        <taxon>Spiralia</taxon>
        <taxon>Gnathifera</taxon>
        <taxon>Rotifera</taxon>
        <taxon>Eurotatoria</taxon>
        <taxon>Bdelloidea</taxon>
        <taxon>Philodinida</taxon>
        <taxon>Philodinidae</taxon>
        <taxon>Didymodactylos</taxon>
    </lineage>
</organism>
<gene>
    <name evidence="1" type="ORF">GPM918_LOCUS8909</name>
    <name evidence="2" type="ORF">OVA965_LOCUS13321</name>
    <name evidence="3" type="ORF">SRO942_LOCUS8910</name>
    <name evidence="4" type="ORF">TMI583_LOCUS13324</name>
</gene>
<dbReference type="InterPro" id="IPR007632">
    <property type="entry name" value="Anoctamin"/>
</dbReference>
<dbReference type="Proteomes" id="UP000677228">
    <property type="component" value="Unassembled WGS sequence"/>
</dbReference>
<sequence>MHKKFEDAIEQVSYRSFFNSASALFRRRFVSVSSGILTNRLWLKSQANHECDLLITFPSRIDENKIIWFLKQLLLLEPDIRISIKYHFTTGVYGFYITFTYSKLLKGAESLQLEKPIKSQFGGGFKSFIFDEFAFYDNVECEQSFLTSQERQSIGFFLLNEIKIQQRQEVSGIKFKPEQKLSKSTIIVIMSNHFYFFAFFSSVQRALDKQLVKQIIPLHNKDKLNNLFQNWVLPKNILKPQPIGK</sequence>
<dbReference type="OrthoDB" id="296386at2759"/>
<dbReference type="Proteomes" id="UP000663829">
    <property type="component" value="Unassembled WGS sequence"/>
</dbReference>
<evidence type="ECO:0000313" key="1">
    <source>
        <dbReference type="EMBL" id="CAF0906326.1"/>
    </source>
</evidence>
<reference evidence="1" key="1">
    <citation type="submission" date="2021-02" db="EMBL/GenBank/DDBJ databases">
        <authorList>
            <person name="Nowell W R."/>
        </authorList>
    </citation>
    <scope>NUCLEOTIDE SEQUENCE</scope>
</reference>
<comment type="caution">
    <text evidence="1">The sequence shown here is derived from an EMBL/GenBank/DDBJ whole genome shotgun (WGS) entry which is preliminary data.</text>
</comment>
<accession>A0A814A3C2</accession>
<dbReference type="Proteomes" id="UP000682733">
    <property type="component" value="Unassembled WGS sequence"/>
</dbReference>
<evidence type="ECO:0000313" key="4">
    <source>
        <dbReference type="EMBL" id="CAF3746555.1"/>
    </source>
</evidence>
<dbReference type="EMBL" id="CAJNOQ010001606">
    <property type="protein sequence ID" value="CAF0906326.1"/>
    <property type="molecule type" value="Genomic_DNA"/>
</dbReference>
<evidence type="ECO:0000313" key="5">
    <source>
        <dbReference type="Proteomes" id="UP000663829"/>
    </source>
</evidence>
<dbReference type="PANTHER" id="PTHR12308">
    <property type="entry name" value="ANOCTAMIN"/>
    <property type="match status" value="1"/>
</dbReference>
<evidence type="ECO:0000313" key="3">
    <source>
        <dbReference type="EMBL" id="CAF3688036.1"/>
    </source>
</evidence>
<proteinExistence type="predicted"/>
<dbReference type="EMBL" id="CAJNOK010005523">
    <property type="protein sequence ID" value="CAF0975787.1"/>
    <property type="molecule type" value="Genomic_DNA"/>
</dbReference>